<accession>A0A915VKD2</accession>
<keyword evidence="2" id="KW-1185">Reference proteome</keyword>
<protein>
    <submittedName>
        <fullName evidence="1">Uncharacterized protein</fullName>
    </submittedName>
</protein>
<proteinExistence type="predicted"/>
<sequence>MNKLSIFSTLVALKILALLASLREVAGLVSPLKLRFLPCRLKKYTLINRVLILPIYLTTQN</sequence>
<gene>
    <name evidence="1" type="ORF">AsAng_0003320</name>
</gene>
<dbReference type="KEGG" id="aup:AsAng_0003320"/>
<evidence type="ECO:0000313" key="1">
    <source>
        <dbReference type="EMBL" id="BDS09628.1"/>
    </source>
</evidence>
<evidence type="ECO:0000313" key="2">
    <source>
        <dbReference type="Proteomes" id="UP001060919"/>
    </source>
</evidence>
<reference evidence="1" key="1">
    <citation type="submission" date="2022-09" db="EMBL/GenBank/DDBJ databases">
        <title>Aureispira anguillicida sp. nov., isolated from Leptocephalus of Japanese eel Anguilla japonica.</title>
        <authorList>
            <person name="Yuasa K."/>
            <person name="Mekata T."/>
            <person name="Ikunari K."/>
        </authorList>
    </citation>
    <scope>NUCLEOTIDE SEQUENCE</scope>
    <source>
        <strain evidence="1">EL160426</strain>
    </source>
</reference>
<dbReference type="AlphaFoldDB" id="A0A915VKD2"/>
<name>A0A915VKD2_9BACT</name>
<organism evidence="1 2">
    <name type="scientific">Aureispira anguillae</name>
    <dbReference type="NCBI Taxonomy" id="2864201"/>
    <lineage>
        <taxon>Bacteria</taxon>
        <taxon>Pseudomonadati</taxon>
        <taxon>Bacteroidota</taxon>
        <taxon>Saprospiria</taxon>
        <taxon>Saprospirales</taxon>
        <taxon>Saprospiraceae</taxon>
        <taxon>Aureispira</taxon>
    </lineage>
</organism>
<dbReference type="Proteomes" id="UP001060919">
    <property type="component" value="Chromosome"/>
</dbReference>
<dbReference type="EMBL" id="AP026867">
    <property type="protein sequence ID" value="BDS09628.1"/>
    <property type="molecule type" value="Genomic_DNA"/>
</dbReference>